<dbReference type="EMBL" id="CAJVPY010069525">
    <property type="protein sequence ID" value="CAG8827339.1"/>
    <property type="molecule type" value="Genomic_DNA"/>
</dbReference>
<protein>
    <submittedName>
        <fullName evidence="1">25880_t:CDS:1</fullName>
    </submittedName>
</protein>
<feature type="non-terminal residue" evidence="1">
    <location>
        <position position="1"/>
    </location>
</feature>
<accession>A0A9N9KGB4</accession>
<proteinExistence type="predicted"/>
<comment type="caution">
    <text evidence="1">The sequence shown here is derived from an EMBL/GenBank/DDBJ whole genome shotgun (WGS) entry which is preliminary data.</text>
</comment>
<keyword evidence="2" id="KW-1185">Reference proteome</keyword>
<feature type="non-terminal residue" evidence="1">
    <location>
        <position position="68"/>
    </location>
</feature>
<dbReference type="OrthoDB" id="2443707at2759"/>
<dbReference type="Proteomes" id="UP000789405">
    <property type="component" value="Unassembled WGS sequence"/>
</dbReference>
<evidence type="ECO:0000313" key="1">
    <source>
        <dbReference type="EMBL" id="CAG8827339.1"/>
    </source>
</evidence>
<dbReference type="PANTHER" id="PTHR47718:SF13">
    <property type="entry name" value="OS09G0290500 PROTEIN"/>
    <property type="match status" value="1"/>
</dbReference>
<organism evidence="1 2">
    <name type="scientific">Dentiscutata erythropus</name>
    <dbReference type="NCBI Taxonomy" id="1348616"/>
    <lineage>
        <taxon>Eukaryota</taxon>
        <taxon>Fungi</taxon>
        <taxon>Fungi incertae sedis</taxon>
        <taxon>Mucoromycota</taxon>
        <taxon>Glomeromycotina</taxon>
        <taxon>Glomeromycetes</taxon>
        <taxon>Diversisporales</taxon>
        <taxon>Gigasporaceae</taxon>
        <taxon>Dentiscutata</taxon>
    </lineage>
</organism>
<gene>
    <name evidence="1" type="ORF">DERYTH_LOCUS28274</name>
</gene>
<sequence length="68" mass="7788">KYPDSASYLNRALFNEKEHWAYCYVSKYFTAGMQSTQRVEGQNAIIKNSVNSSTSLINLAKHIDEQIN</sequence>
<dbReference type="AlphaFoldDB" id="A0A9N9KGB4"/>
<reference evidence="1" key="1">
    <citation type="submission" date="2021-06" db="EMBL/GenBank/DDBJ databases">
        <authorList>
            <person name="Kallberg Y."/>
            <person name="Tangrot J."/>
            <person name="Rosling A."/>
        </authorList>
    </citation>
    <scope>NUCLEOTIDE SEQUENCE</scope>
    <source>
        <strain evidence="1">MA453B</strain>
    </source>
</reference>
<name>A0A9N9KGB4_9GLOM</name>
<evidence type="ECO:0000313" key="2">
    <source>
        <dbReference type="Proteomes" id="UP000789405"/>
    </source>
</evidence>
<dbReference type="PANTHER" id="PTHR47718">
    <property type="entry name" value="OS01G0519700 PROTEIN"/>
    <property type="match status" value="1"/>
</dbReference>